<dbReference type="GO" id="GO:0005783">
    <property type="term" value="C:endoplasmic reticulum"/>
    <property type="evidence" value="ECO:0007669"/>
    <property type="project" value="TreeGrafter"/>
</dbReference>
<dbReference type="STRING" id="224129.A0A1W4X3M0"/>
<keyword evidence="3 6" id="KW-0812">Transmembrane</keyword>
<reference evidence="9" key="1">
    <citation type="submission" date="2025-08" db="UniProtKB">
        <authorList>
            <consortium name="RefSeq"/>
        </authorList>
    </citation>
    <scope>IDENTIFICATION</scope>
    <source>
        <tissue evidence="9">Entire body</tissue>
    </source>
</reference>
<dbReference type="InterPro" id="IPR059112">
    <property type="entry name" value="CysZ/EI24"/>
</dbReference>
<feature type="transmembrane region" description="Helical" evidence="6">
    <location>
        <begin position="122"/>
        <end position="146"/>
    </location>
</feature>
<keyword evidence="4 6" id="KW-1133">Transmembrane helix</keyword>
<comment type="subcellular location">
    <subcellularLocation>
        <location evidence="1">Membrane</location>
        <topology evidence="1">Multi-pass membrane protein</topology>
    </subcellularLocation>
</comment>
<keyword evidence="5 6" id="KW-0472">Membrane</keyword>
<evidence type="ECO:0000256" key="3">
    <source>
        <dbReference type="ARBA" id="ARBA00022692"/>
    </source>
</evidence>
<dbReference type="Proteomes" id="UP000192223">
    <property type="component" value="Unplaced"/>
</dbReference>
<keyword evidence="7" id="KW-0732">Signal</keyword>
<accession>A0A1W4X3M0</accession>
<gene>
    <name evidence="9" type="primary">LOC108738461</name>
</gene>
<evidence type="ECO:0000256" key="6">
    <source>
        <dbReference type="SAM" id="Phobius"/>
    </source>
</evidence>
<dbReference type="FunCoup" id="A0A1W4X3M0">
    <property type="interactions" value="611"/>
</dbReference>
<dbReference type="GeneID" id="108738461"/>
<keyword evidence="8" id="KW-1185">Reference proteome</keyword>
<dbReference type="CTD" id="10010"/>
<feature type="transmembrane region" description="Helical" evidence="6">
    <location>
        <begin position="83"/>
        <end position="102"/>
    </location>
</feature>
<feature type="transmembrane region" description="Helical" evidence="6">
    <location>
        <begin position="176"/>
        <end position="196"/>
    </location>
</feature>
<dbReference type="AlphaFoldDB" id="A0A1W4X3M0"/>
<dbReference type="Pfam" id="PF07264">
    <property type="entry name" value="EI24"/>
    <property type="match status" value="1"/>
</dbReference>
<evidence type="ECO:0000256" key="7">
    <source>
        <dbReference type="SAM" id="SignalP"/>
    </source>
</evidence>
<evidence type="ECO:0000256" key="1">
    <source>
        <dbReference type="ARBA" id="ARBA00004141"/>
    </source>
</evidence>
<comment type="similarity">
    <text evidence="2">Belongs to the EI24 family.</text>
</comment>
<feature type="transmembrane region" description="Helical" evidence="6">
    <location>
        <begin position="202"/>
        <end position="221"/>
    </location>
</feature>
<evidence type="ECO:0000256" key="2">
    <source>
        <dbReference type="ARBA" id="ARBA00010970"/>
    </source>
</evidence>
<evidence type="ECO:0000256" key="4">
    <source>
        <dbReference type="ARBA" id="ARBA00022989"/>
    </source>
</evidence>
<dbReference type="GO" id="GO:0016020">
    <property type="term" value="C:membrane"/>
    <property type="evidence" value="ECO:0007669"/>
    <property type="project" value="UniProtKB-SubCell"/>
</dbReference>
<feature type="transmembrane region" description="Helical" evidence="6">
    <location>
        <begin position="241"/>
        <end position="261"/>
    </location>
</feature>
<dbReference type="PANTHER" id="PTHR21389:SF0">
    <property type="entry name" value="ETOPOSIDE-INDUCED PROTEIN 2.4 HOMOLOG"/>
    <property type="match status" value="1"/>
</dbReference>
<evidence type="ECO:0000256" key="5">
    <source>
        <dbReference type="ARBA" id="ARBA00023136"/>
    </source>
</evidence>
<dbReference type="OrthoDB" id="266518at2759"/>
<protein>
    <submittedName>
        <fullName evidence="9">Etoposide-induced protein 2.4 homolog isoform X1</fullName>
    </submittedName>
</protein>
<organism evidence="8 9">
    <name type="scientific">Agrilus planipennis</name>
    <name type="common">Emerald ash borer</name>
    <name type="synonym">Agrilus marcopoli</name>
    <dbReference type="NCBI Taxonomy" id="224129"/>
    <lineage>
        <taxon>Eukaryota</taxon>
        <taxon>Metazoa</taxon>
        <taxon>Ecdysozoa</taxon>
        <taxon>Arthropoda</taxon>
        <taxon>Hexapoda</taxon>
        <taxon>Insecta</taxon>
        <taxon>Pterygota</taxon>
        <taxon>Neoptera</taxon>
        <taxon>Endopterygota</taxon>
        <taxon>Coleoptera</taxon>
        <taxon>Polyphaga</taxon>
        <taxon>Elateriformia</taxon>
        <taxon>Buprestoidea</taxon>
        <taxon>Buprestidae</taxon>
        <taxon>Agrilinae</taxon>
        <taxon>Agrilus</taxon>
    </lineage>
</organism>
<dbReference type="PANTHER" id="PTHR21389">
    <property type="entry name" value="P53 INDUCED PROTEIN"/>
    <property type="match status" value="1"/>
</dbReference>
<feature type="chain" id="PRO_5010695353" evidence="7">
    <location>
        <begin position="17"/>
        <end position="333"/>
    </location>
</feature>
<feature type="signal peptide" evidence="7">
    <location>
        <begin position="1"/>
        <end position="16"/>
    </location>
</feature>
<evidence type="ECO:0000313" key="9">
    <source>
        <dbReference type="RefSeq" id="XP_018327392.1"/>
    </source>
</evidence>
<dbReference type="RefSeq" id="XP_018327392.1">
    <property type="nucleotide sequence ID" value="XM_018471890.2"/>
</dbReference>
<dbReference type="KEGG" id="apln:108738461"/>
<dbReference type="InParanoid" id="A0A1W4X3M0"/>
<proteinExistence type="inferred from homology"/>
<dbReference type="GO" id="GO:0016236">
    <property type="term" value="P:macroautophagy"/>
    <property type="evidence" value="ECO:0007669"/>
    <property type="project" value="TreeGrafter"/>
</dbReference>
<name>A0A1W4X3M0_AGRPL</name>
<sequence>MKAFSQLTLILGMAVAVFKGIRDSLRGTITLFYMDKEMNERMLNRLSPTKSESVKSGRESATPTKNFSKFEESKVLKRTIQCCALNGGVFLLSILLFEWGLLPSLNFVLQKIFGKDSFMGNLVWSWMEPILSFTFKTFWVVPLFLLSKVVNSLWFQDIADSAYKYSRRRHQFMQSISKLLADSIFSIIVQTLFLIQTMLVNFIPIYMVGYGLYLIHMSLLYSLYSFEYKWFNMGWELHKRLAYIETNWPYFIGFGLPLAILTQISDSWFISGCIFSILFPLFIISGNEAGPVTGVCDYPLHLFSPVIALSDMMFNSTIGIKPTTVRVTETSKR</sequence>
<evidence type="ECO:0000313" key="8">
    <source>
        <dbReference type="Proteomes" id="UP000192223"/>
    </source>
</evidence>